<sequence>MKYSFSKKIFFVLTFCKITIIYIYILFIFYISLIYPHLKILSANIFPLL</sequence>
<dbReference type="Proteomes" id="UP001497535">
    <property type="component" value="Unassembled WGS sequence"/>
</dbReference>
<dbReference type="EMBL" id="CAVMJV010000008">
    <property type="protein sequence ID" value="CAK5036627.1"/>
    <property type="molecule type" value="Genomic_DNA"/>
</dbReference>
<accession>A0ACB0Y9G2</accession>
<keyword evidence="2" id="KW-1185">Reference proteome</keyword>
<evidence type="ECO:0000313" key="2">
    <source>
        <dbReference type="Proteomes" id="UP001497535"/>
    </source>
</evidence>
<reference evidence="1" key="1">
    <citation type="submission" date="2023-11" db="EMBL/GenBank/DDBJ databases">
        <authorList>
            <person name="Poullet M."/>
        </authorList>
    </citation>
    <scope>NUCLEOTIDE SEQUENCE</scope>
    <source>
        <strain evidence="1">E1834</strain>
    </source>
</reference>
<gene>
    <name evidence="1" type="ORF">MENTE1834_LOCUS9086</name>
</gene>
<proteinExistence type="predicted"/>
<evidence type="ECO:0000313" key="1">
    <source>
        <dbReference type="EMBL" id="CAK5036627.1"/>
    </source>
</evidence>
<name>A0ACB0Y9G2_MELEN</name>
<organism evidence="1 2">
    <name type="scientific">Meloidogyne enterolobii</name>
    <name type="common">Root-knot nematode worm</name>
    <name type="synonym">Meloidogyne mayaguensis</name>
    <dbReference type="NCBI Taxonomy" id="390850"/>
    <lineage>
        <taxon>Eukaryota</taxon>
        <taxon>Metazoa</taxon>
        <taxon>Ecdysozoa</taxon>
        <taxon>Nematoda</taxon>
        <taxon>Chromadorea</taxon>
        <taxon>Rhabditida</taxon>
        <taxon>Tylenchina</taxon>
        <taxon>Tylenchomorpha</taxon>
        <taxon>Tylenchoidea</taxon>
        <taxon>Meloidogynidae</taxon>
        <taxon>Meloidogyninae</taxon>
        <taxon>Meloidogyne</taxon>
    </lineage>
</organism>
<protein>
    <submittedName>
        <fullName evidence="1">Uncharacterized protein</fullName>
    </submittedName>
</protein>
<comment type="caution">
    <text evidence="1">The sequence shown here is derived from an EMBL/GenBank/DDBJ whole genome shotgun (WGS) entry which is preliminary data.</text>
</comment>